<reference evidence="2 3" key="1">
    <citation type="journal article" date="2018" name="Mol. Biol. Evol.">
        <title>Analysis of the draft genome of the red seaweed Gracilariopsis chorda provides insights into genome size evolution in Rhodophyta.</title>
        <authorList>
            <person name="Lee J."/>
            <person name="Yang E.C."/>
            <person name="Graf L."/>
            <person name="Yang J.H."/>
            <person name="Qiu H."/>
            <person name="Zel Zion U."/>
            <person name="Chan C.X."/>
            <person name="Stephens T.G."/>
            <person name="Weber A.P.M."/>
            <person name="Boo G.H."/>
            <person name="Boo S.M."/>
            <person name="Kim K.M."/>
            <person name="Shin Y."/>
            <person name="Jung M."/>
            <person name="Lee S.J."/>
            <person name="Yim H.S."/>
            <person name="Lee J.H."/>
            <person name="Bhattacharya D."/>
            <person name="Yoon H.S."/>
        </authorList>
    </citation>
    <scope>NUCLEOTIDE SEQUENCE [LARGE SCALE GENOMIC DNA]</scope>
    <source>
        <strain evidence="2 3">SKKU-2015</strain>
        <tissue evidence="2">Whole body</tissue>
    </source>
</reference>
<name>A0A2V3INV2_9FLOR</name>
<feature type="compositionally biased region" description="Pro residues" evidence="1">
    <location>
        <begin position="1"/>
        <end position="17"/>
    </location>
</feature>
<keyword evidence="3" id="KW-1185">Reference proteome</keyword>
<dbReference type="EMBL" id="NBIV01000112">
    <property type="protein sequence ID" value="PXF43744.1"/>
    <property type="molecule type" value="Genomic_DNA"/>
</dbReference>
<protein>
    <submittedName>
        <fullName evidence="2">Uncharacterized protein</fullName>
    </submittedName>
</protein>
<accession>A0A2V3INV2</accession>
<feature type="region of interest" description="Disordered" evidence="1">
    <location>
        <begin position="31"/>
        <end position="50"/>
    </location>
</feature>
<sequence length="263" mass="28225">MPPQISPAAPPSSPPGSPRYGKLAITATNSPSFPALETRHGRALGPPADVAPRVSTLAPVLGHIAPDAVQSLELATTSTVPPQLCFSPTALVSRVPEVLVSSPVASTEVLEEGSTSSLDNQRKRKQKKQGNDSGCKRVCAVGADALVAMVESYSAHFAKYCVGRKKVVQKVPARVWKQVYQDYIDDKKEQARAAGMVFDLGKLPQERTLQDALRGALQGIETGVADCSLKGIDEATPQNVDLLTKLKQTDTFYRRKMSGFRES</sequence>
<evidence type="ECO:0000313" key="3">
    <source>
        <dbReference type="Proteomes" id="UP000247409"/>
    </source>
</evidence>
<comment type="caution">
    <text evidence="2">The sequence shown here is derived from an EMBL/GenBank/DDBJ whole genome shotgun (WGS) entry which is preliminary data.</text>
</comment>
<evidence type="ECO:0000256" key="1">
    <source>
        <dbReference type="SAM" id="MobiDB-lite"/>
    </source>
</evidence>
<dbReference type="AlphaFoldDB" id="A0A2V3INV2"/>
<dbReference type="Proteomes" id="UP000247409">
    <property type="component" value="Unassembled WGS sequence"/>
</dbReference>
<feature type="region of interest" description="Disordered" evidence="1">
    <location>
        <begin position="111"/>
        <end position="134"/>
    </location>
</feature>
<gene>
    <name evidence="2" type="ORF">BWQ96_06476</name>
</gene>
<evidence type="ECO:0000313" key="2">
    <source>
        <dbReference type="EMBL" id="PXF43744.1"/>
    </source>
</evidence>
<feature type="region of interest" description="Disordered" evidence="1">
    <location>
        <begin position="1"/>
        <end position="25"/>
    </location>
</feature>
<proteinExistence type="predicted"/>
<organism evidence="2 3">
    <name type="scientific">Gracilariopsis chorda</name>
    <dbReference type="NCBI Taxonomy" id="448386"/>
    <lineage>
        <taxon>Eukaryota</taxon>
        <taxon>Rhodophyta</taxon>
        <taxon>Florideophyceae</taxon>
        <taxon>Rhodymeniophycidae</taxon>
        <taxon>Gracilariales</taxon>
        <taxon>Gracilariaceae</taxon>
        <taxon>Gracilariopsis</taxon>
    </lineage>
</organism>